<keyword evidence="4 7" id="KW-0067">ATP-binding</keyword>
<dbReference type="SMART" id="SM00382">
    <property type="entry name" value="AAA"/>
    <property type="match status" value="1"/>
</dbReference>
<comment type="caution">
    <text evidence="7">The sequence shown here is derived from an EMBL/GenBank/DDBJ whole genome shotgun (WGS) entry which is preliminary data.</text>
</comment>
<dbReference type="Pfam" id="PF00005">
    <property type="entry name" value="ABC_tran"/>
    <property type="match status" value="1"/>
</dbReference>
<dbReference type="PROSITE" id="PS50893">
    <property type="entry name" value="ABC_TRANSPORTER_2"/>
    <property type="match status" value="1"/>
</dbReference>
<organism evidence="7 8">
    <name type="scientific">Candidatus Acutalibacter ornithocaccae</name>
    <dbReference type="NCBI Taxonomy" id="2838416"/>
    <lineage>
        <taxon>Bacteria</taxon>
        <taxon>Bacillati</taxon>
        <taxon>Bacillota</taxon>
        <taxon>Clostridia</taxon>
        <taxon>Eubacteriales</taxon>
        <taxon>Acutalibacteraceae</taxon>
        <taxon>Acutalibacter</taxon>
    </lineage>
</organism>
<dbReference type="CDD" id="cd03230">
    <property type="entry name" value="ABC_DR_subfamily_A"/>
    <property type="match status" value="1"/>
</dbReference>
<dbReference type="EMBL" id="DWXZ01000035">
    <property type="protein sequence ID" value="HJB36839.1"/>
    <property type="molecule type" value="Genomic_DNA"/>
</dbReference>
<sequence>MIEVKNLTKRYGQNLALDRVSFKIEEGTIVGFLGPNGAGKSTAMNIITGYLSATSGEVTVSGKNTLEEPGEVKKMIGYLPELPPLYMDMTVKEYLYFMYELKKAKLPREQHIQEICRLVKIENVFNRLIGNLSKGYKQRVGIAQALIGNPPVLILDEPTVGLDPKQIIEIRTLIKNLGRNHTVILSSHILPEVQAVCERILVINNGRIVADGATDTLAHDLSPDHRLILRAEGPEKEMVHALQNVPGVVDAYSLGEKEKGVFEVSVESTPDNDIRRDVFALMARKGWPMLALKNTDLTLEDLFLQLTSTDAALLPSQEDEDGGAPQLDPDQDLDLEAGEDGATETDEDSEKGGEA</sequence>
<comment type="similarity">
    <text evidence="1">Belongs to the ABC transporter superfamily.</text>
</comment>
<reference evidence="7" key="1">
    <citation type="journal article" date="2021" name="PeerJ">
        <title>Extensive microbial diversity within the chicken gut microbiome revealed by metagenomics and culture.</title>
        <authorList>
            <person name="Gilroy R."/>
            <person name="Ravi A."/>
            <person name="Getino M."/>
            <person name="Pursley I."/>
            <person name="Horton D.L."/>
            <person name="Alikhan N.F."/>
            <person name="Baker D."/>
            <person name="Gharbi K."/>
            <person name="Hall N."/>
            <person name="Watson M."/>
            <person name="Adriaenssens E.M."/>
            <person name="Foster-Nyarko E."/>
            <person name="Jarju S."/>
            <person name="Secka A."/>
            <person name="Antonio M."/>
            <person name="Oren A."/>
            <person name="Chaudhuri R.R."/>
            <person name="La Ragione R."/>
            <person name="Hildebrand F."/>
            <person name="Pallen M.J."/>
        </authorList>
    </citation>
    <scope>NUCLEOTIDE SEQUENCE</scope>
    <source>
        <strain evidence="7">ChiBcolR8-3208</strain>
    </source>
</reference>
<dbReference type="InterPro" id="IPR003439">
    <property type="entry name" value="ABC_transporter-like_ATP-bd"/>
</dbReference>
<evidence type="ECO:0000313" key="7">
    <source>
        <dbReference type="EMBL" id="HJB36839.1"/>
    </source>
</evidence>
<evidence type="ECO:0000313" key="8">
    <source>
        <dbReference type="Proteomes" id="UP000824214"/>
    </source>
</evidence>
<dbReference type="SUPFAM" id="SSF52540">
    <property type="entry name" value="P-loop containing nucleoside triphosphate hydrolases"/>
    <property type="match status" value="1"/>
</dbReference>
<evidence type="ECO:0000256" key="3">
    <source>
        <dbReference type="ARBA" id="ARBA00022741"/>
    </source>
</evidence>
<dbReference type="GO" id="GO:0016887">
    <property type="term" value="F:ATP hydrolysis activity"/>
    <property type="evidence" value="ECO:0007669"/>
    <property type="project" value="InterPro"/>
</dbReference>
<gene>
    <name evidence="7" type="ORF">H9942_02065</name>
</gene>
<dbReference type="InterPro" id="IPR003593">
    <property type="entry name" value="AAA+_ATPase"/>
</dbReference>
<protein>
    <submittedName>
        <fullName evidence="7">ABC transporter ATP-binding protein</fullName>
    </submittedName>
</protein>
<dbReference type="Proteomes" id="UP000824214">
    <property type="component" value="Unassembled WGS sequence"/>
</dbReference>
<keyword evidence="2" id="KW-0813">Transport</keyword>
<proteinExistence type="inferred from homology"/>
<dbReference type="PANTHER" id="PTHR43335">
    <property type="entry name" value="ABC TRANSPORTER, ATP-BINDING PROTEIN"/>
    <property type="match status" value="1"/>
</dbReference>
<feature type="region of interest" description="Disordered" evidence="5">
    <location>
        <begin position="313"/>
        <end position="355"/>
    </location>
</feature>
<dbReference type="InterPro" id="IPR027417">
    <property type="entry name" value="P-loop_NTPase"/>
</dbReference>
<reference evidence="7" key="2">
    <citation type="submission" date="2021-04" db="EMBL/GenBank/DDBJ databases">
        <authorList>
            <person name="Gilroy R."/>
        </authorList>
    </citation>
    <scope>NUCLEOTIDE SEQUENCE</scope>
    <source>
        <strain evidence="7">ChiBcolR8-3208</strain>
    </source>
</reference>
<keyword evidence="3" id="KW-0547">Nucleotide-binding</keyword>
<evidence type="ECO:0000256" key="1">
    <source>
        <dbReference type="ARBA" id="ARBA00005417"/>
    </source>
</evidence>
<dbReference type="PANTHER" id="PTHR43335:SF4">
    <property type="entry name" value="ABC TRANSPORTER, ATP-BINDING PROTEIN"/>
    <property type="match status" value="1"/>
</dbReference>
<evidence type="ECO:0000256" key="5">
    <source>
        <dbReference type="SAM" id="MobiDB-lite"/>
    </source>
</evidence>
<evidence type="ECO:0000256" key="2">
    <source>
        <dbReference type="ARBA" id="ARBA00022448"/>
    </source>
</evidence>
<dbReference type="GO" id="GO:0005524">
    <property type="term" value="F:ATP binding"/>
    <property type="evidence" value="ECO:0007669"/>
    <property type="project" value="UniProtKB-KW"/>
</dbReference>
<accession>A0A9D2LXG5</accession>
<feature type="compositionally biased region" description="Acidic residues" evidence="5">
    <location>
        <begin position="329"/>
        <end position="349"/>
    </location>
</feature>
<evidence type="ECO:0000256" key="4">
    <source>
        <dbReference type="ARBA" id="ARBA00022840"/>
    </source>
</evidence>
<feature type="domain" description="ABC transporter" evidence="6">
    <location>
        <begin position="2"/>
        <end position="230"/>
    </location>
</feature>
<dbReference type="AlphaFoldDB" id="A0A9D2LXG5"/>
<evidence type="ECO:0000259" key="6">
    <source>
        <dbReference type="PROSITE" id="PS50893"/>
    </source>
</evidence>
<dbReference type="Gene3D" id="3.40.50.300">
    <property type="entry name" value="P-loop containing nucleotide triphosphate hydrolases"/>
    <property type="match status" value="1"/>
</dbReference>
<name>A0A9D2LXG5_9FIRM</name>